<dbReference type="Proteomes" id="UP001596170">
    <property type="component" value="Unassembled WGS sequence"/>
</dbReference>
<dbReference type="EMBL" id="JBHSRI010000002">
    <property type="protein sequence ID" value="MFC6037939.1"/>
    <property type="molecule type" value="Genomic_DNA"/>
</dbReference>
<dbReference type="RefSeq" id="WP_377731935.1">
    <property type="nucleotide sequence ID" value="NZ_JBHSRI010000002.1"/>
</dbReference>
<evidence type="ECO:0000313" key="10">
    <source>
        <dbReference type="Proteomes" id="UP001596170"/>
    </source>
</evidence>
<evidence type="ECO:0000256" key="3">
    <source>
        <dbReference type="ARBA" id="ARBA00022741"/>
    </source>
</evidence>
<protein>
    <submittedName>
        <fullName evidence="9">Methionine ABC transporter ATP-binding protein</fullName>
    </submittedName>
</protein>
<dbReference type="InterPro" id="IPR027417">
    <property type="entry name" value="P-loop_NTPase"/>
</dbReference>
<proteinExistence type="predicted"/>
<dbReference type="InterPro" id="IPR003593">
    <property type="entry name" value="AAA+_ATPase"/>
</dbReference>
<dbReference type="SUPFAM" id="SSF55021">
    <property type="entry name" value="ACT-like"/>
    <property type="match status" value="1"/>
</dbReference>
<dbReference type="InterPro" id="IPR017871">
    <property type="entry name" value="ABC_transporter-like_CS"/>
</dbReference>
<dbReference type="InterPro" id="IPR003439">
    <property type="entry name" value="ABC_transporter-like_ATP-bd"/>
</dbReference>
<dbReference type="Gene3D" id="3.40.50.300">
    <property type="entry name" value="P-loop containing nucleotide triphosphate hydrolases"/>
    <property type="match status" value="1"/>
</dbReference>
<keyword evidence="5" id="KW-1278">Translocase</keyword>
<keyword evidence="10" id="KW-1185">Reference proteome</keyword>
<dbReference type="Pfam" id="PF00005">
    <property type="entry name" value="ABC_tran"/>
    <property type="match status" value="1"/>
</dbReference>
<organism evidence="9 10">
    <name type="scientific">Paenisporosarcina macmurdoensis</name>
    <dbReference type="NCBI Taxonomy" id="212659"/>
    <lineage>
        <taxon>Bacteria</taxon>
        <taxon>Bacillati</taxon>
        <taxon>Bacillota</taxon>
        <taxon>Bacilli</taxon>
        <taxon>Bacillales</taxon>
        <taxon>Caryophanaceae</taxon>
        <taxon>Paenisporosarcina</taxon>
    </lineage>
</organism>
<evidence type="ECO:0000259" key="8">
    <source>
        <dbReference type="PROSITE" id="PS50893"/>
    </source>
</evidence>
<dbReference type="PANTHER" id="PTHR43166:SF30">
    <property type="entry name" value="METHIONINE IMPORT ATP-BINDING PROTEIN METN"/>
    <property type="match status" value="1"/>
</dbReference>
<keyword evidence="2" id="KW-1003">Cell membrane</keyword>
<evidence type="ECO:0000256" key="5">
    <source>
        <dbReference type="ARBA" id="ARBA00022967"/>
    </source>
</evidence>
<dbReference type="InterPro" id="IPR041701">
    <property type="entry name" value="MetN_ABC"/>
</dbReference>
<dbReference type="PROSITE" id="PS00211">
    <property type="entry name" value="ABC_TRANSPORTER_1"/>
    <property type="match status" value="1"/>
</dbReference>
<name>A0ABW1L262_9BACL</name>
<evidence type="ECO:0000256" key="7">
    <source>
        <dbReference type="ARBA" id="ARBA00023136"/>
    </source>
</evidence>
<dbReference type="GO" id="GO:0005524">
    <property type="term" value="F:ATP binding"/>
    <property type="evidence" value="ECO:0007669"/>
    <property type="project" value="UniProtKB-KW"/>
</dbReference>
<dbReference type="Pfam" id="PF09383">
    <property type="entry name" value="NIL"/>
    <property type="match status" value="1"/>
</dbReference>
<keyword evidence="6" id="KW-0029">Amino-acid transport</keyword>
<dbReference type="SMART" id="SM00930">
    <property type="entry name" value="NIL"/>
    <property type="match status" value="1"/>
</dbReference>
<evidence type="ECO:0000256" key="2">
    <source>
        <dbReference type="ARBA" id="ARBA00022475"/>
    </source>
</evidence>
<evidence type="ECO:0000313" key="9">
    <source>
        <dbReference type="EMBL" id="MFC6037939.1"/>
    </source>
</evidence>
<keyword evidence="1" id="KW-0813">Transport</keyword>
<sequence>MIEFQQVTKSFQTKKQTVEALKGIDLTVEKGDIFGVVGYSGAGKSTLIRLVNLLERPTTGQVLVDGQPLTDLKPKQLRAEKKKIGMIFQHFNLLNSKTVFDNVAIPLVLLGTPKTIIKERVEELLEFVGLSDKEKNYPEQLSGGQKQRIGIARALATNPSILLCDEATSALDPQTTSAVLQLLKKINQQYNITILLITHEMSVIREICNKVAVMEGGLVVEQGSVFEVFAAPKTEIAKNFVRTVIHDEIPQSVLKNAAVSNKHPIIWKINFVGNTSSQPLLSTIAKKYDVHLSVLSANISEIQETPFGNLIIEVTGEPLEIHKALTYIKDDGFIVQEVDLNNE</sequence>
<dbReference type="PROSITE" id="PS50893">
    <property type="entry name" value="ABC_TRANSPORTER_2"/>
    <property type="match status" value="1"/>
</dbReference>
<dbReference type="InterPro" id="IPR045865">
    <property type="entry name" value="ACT-like_dom_sf"/>
</dbReference>
<keyword evidence="3" id="KW-0547">Nucleotide-binding</keyword>
<dbReference type="SMART" id="SM00382">
    <property type="entry name" value="AAA"/>
    <property type="match status" value="1"/>
</dbReference>
<keyword evidence="4 9" id="KW-0067">ATP-binding</keyword>
<comment type="caution">
    <text evidence="9">The sequence shown here is derived from an EMBL/GenBank/DDBJ whole genome shotgun (WGS) entry which is preliminary data.</text>
</comment>
<evidence type="ECO:0000256" key="4">
    <source>
        <dbReference type="ARBA" id="ARBA00022840"/>
    </source>
</evidence>
<reference evidence="10" key="1">
    <citation type="journal article" date="2019" name="Int. J. Syst. Evol. Microbiol.">
        <title>The Global Catalogue of Microorganisms (GCM) 10K type strain sequencing project: providing services to taxonomists for standard genome sequencing and annotation.</title>
        <authorList>
            <consortium name="The Broad Institute Genomics Platform"/>
            <consortium name="The Broad Institute Genome Sequencing Center for Infectious Disease"/>
            <person name="Wu L."/>
            <person name="Ma J."/>
        </authorList>
    </citation>
    <scope>NUCLEOTIDE SEQUENCE [LARGE SCALE GENOMIC DNA]</scope>
    <source>
        <strain evidence="10">CCUG 54527</strain>
    </source>
</reference>
<dbReference type="PANTHER" id="PTHR43166">
    <property type="entry name" value="AMINO ACID IMPORT ATP-BINDING PROTEIN"/>
    <property type="match status" value="1"/>
</dbReference>
<feature type="domain" description="ABC transporter" evidence="8">
    <location>
        <begin position="2"/>
        <end position="241"/>
    </location>
</feature>
<keyword evidence="7" id="KW-0472">Membrane</keyword>
<gene>
    <name evidence="9" type="ORF">ACFPYN_00600</name>
</gene>
<evidence type="ECO:0000256" key="1">
    <source>
        <dbReference type="ARBA" id="ARBA00022448"/>
    </source>
</evidence>
<evidence type="ECO:0000256" key="6">
    <source>
        <dbReference type="ARBA" id="ARBA00022970"/>
    </source>
</evidence>
<dbReference type="InterPro" id="IPR050086">
    <property type="entry name" value="MetN_ABC_transporter-like"/>
</dbReference>
<accession>A0ABW1L262</accession>
<dbReference type="InterPro" id="IPR018449">
    <property type="entry name" value="NIL_domain"/>
</dbReference>
<dbReference type="Gene3D" id="3.30.70.260">
    <property type="match status" value="1"/>
</dbReference>
<dbReference type="SUPFAM" id="SSF52540">
    <property type="entry name" value="P-loop containing nucleoside triphosphate hydrolases"/>
    <property type="match status" value="1"/>
</dbReference>
<dbReference type="CDD" id="cd03258">
    <property type="entry name" value="ABC_MetN_methionine_transporter"/>
    <property type="match status" value="1"/>
</dbReference>